<dbReference type="PANTHER" id="PTHR47926">
    <property type="entry name" value="PENTATRICOPEPTIDE REPEAT-CONTAINING PROTEIN"/>
    <property type="match status" value="1"/>
</dbReference>
<dbReference type="Gene3D" id="1.25.40.10">
    <property type="entry name" value="Tetratricopeptide repeat domain"/>
    <property type="match status" value="1"/>
</dbReference>
<accession>A0A5K1DUB9</accession>
<proteinExistence type="predicted"/>
<organism evidence="1">
    <name type="scientific">Nymphaea colorata</name>
    <name type="common">pocket water lily</name>
    <dbReference type="NCBI Taxonomy" id="210225"/>
    <lineage>
        <taxon>Eukaryota</taxon>
        <taxon>Viridiplantae</taxon>
        <taxon>Streptophyta</taxon>
        <taxon>Embryophyta</taxon>
        <taxon>Tracheophyta</taxon>
        <taxon>Spermatophyta</taxon>
        <taxon>Magnoliopsida</taxon>
        <taxon>Nymphaeales</taxon>
        <taxon>Nymphaeaceae</taxon>
        <taxon>Nymphaea</taxon>
    </lineage>
</organism>
<sequence length="83" mass="9537">MEHYACMVDLLSRAGSLNEARTFIERTPIQADAKVWMFLSSACRVYNHVQLGEHAMQKIKDLKPAMDGHLVQLLNLHIKRQDC</sequence>
<dbReference type="InterPro" id="IPR011990">
    <property type="entry name" value="TPR-like_helical_dom_sf"/>
</dbReference>
<dbReference type="AlphaFoldDB" id="A0A5K1DUB9"/>
<name>A0A5K1DUB9_9MAGN</name>
<evidence type="ECO:0008006" key="2">
    <source>
        <dbReference type="Google" id="ProtNLM"/>
    </source>
</evidence>
<dbReference type="InterPro" id="IPR046960">
    <property type="entry name" value="PPR_At4g14850-like_plant"/>
</dbReference>
<dbReference type="EMBL" id="LR721783">
    <property type="protein sequence ID" value="VVW39843.1"/>
    <property type="molecule type" value="Genomic_DNA"/>
</dbReference>
<protein>
    <recommendedName>
        <fullName evidence="2">Pentatricopeptide repeat-containing protein</fullName>
    </recommendedName>
</protein>
<dbReference type="GO" id="GO:0003723">
    <property type="term" value="F:RNA binding"/>
    <property type="evidence" value="ECO:0007669"/>
    <property type="project" value="InterPro"/>
</dbReference>
<reference evidence="1" key="1">
    <citation type="submission" date="2019-09" db="EMBL/GenBank/DDBJ databases">
        <authorList>
            <person name="Zhang L."/>
        </authorList>
    </citation>
    <scope>NUCLEOTIDE SEQUENCE</scope>
</reference>
<evidence type="ECO:0000313" key="1">
    <source>
        <dbReference type="EMBL" id="VVW39843.1"/>
    </source>
</evidence>
<dbReference type="Gramene" id="NC5G0183620.1">
    <property type="protein sequence ID" value="NC5G0183620.1:cds"/>
    <property type="gene ID" value="NC5G0183620"/>
</dbReference>
<gene>
    <name evidence="1" type="ORF">NYM_LOCUS20037</name>
</gene>
<dbReference type="GO" id="GO:0009451">
    <property type="term" value="P:RNA modification"/>
    <property type="evidence" value="ECO:0007669"/>
    <property type="project" value="InterPro"/>
</dbReference>